<evidence type="ECO:0000259" key="7">
    <source>
        <dbReference type="PROSITE" id="PS50102"/>
    </source>
</evidence>
<comment type="function">
    <text evidence="6">Component of the eukaryotic translation initiation factor 3 (eIF-3) complex, which is involved in protein synthesis and, together with other initiation factors, stimulates binding of mRNA and methionyl-tRNAi to the 40S ribosome.</text>
</comment>
<dbReference type="SUPFAM" id="SSF54928">
    <property type="entry name" value="RNA-binding domain, RBD"/>
    <property type="match status" value="1"/>
</dbReference>
<dbReference type="Gene3D" id="2.130.10.10">
    <property type="entry name" value="YVTN repeat-like/Quinoprotein amine dehydrogenase"/>
    <property type="match status" value="2"/>
</dbReference>
<evidence type="ECO:0000313" key="9">
    <source>
        <dbReference type="Proteomes" id="UP001195914"/>
    </source>
</evidence>
<keyword evidence="4 5" id="KW-0648">Protein biosynthesis</keyword>
<feature type="domain" description="RRM" evidence="7">
    <location>
        <begin position="52"/>
        <end position="144"/>
    </location>
</feature>
<dbReference type="Pfam" id="PF08662">
    <property type="entry name" value="eIF2A"/>
    <property type="match status" value="1"/>
</dbReference>
<dbReference type="EMBL" id="JAHBMH010000024">
    <property type="protein sequence ID" value="KAK1938357.1"/>
    <property type="molecule type" value="Genomic_DNA"/>
</dbReference>
<dbReference type="GO" id="GO:0033290">
    <property type="term" value="C:eukaryotic 48S preinitiation complex"/>
    <property type="evidence" value="ECO:0007669"/>
    <property type="project" value="UniProtKB-UniRule"/>
</dbReference>
<dbReference type="GO" id="GO:0005852">
    <property type="term" value="C:eukaryotic translation initiation factor 3 complex"/>
    <property type="evidence" value="ECO:0007669"/>
    <property type="project" value="UniProtKB-UniRule"/>
</dbReference>
<comment type="function">
    <text evidence="5">RNA-binding component of the eukaryotic translation initiation factor 3 (eIF-3) complex, which is involved in protein synthesis of a specialized repertoire of mRNAs and, together with other initiation factors, stimulates binding of mRNA and methionyl-tRNAi to the 40S ribosome. The eIF-3 complex specifically targets and initiates translation of a subset of mRNAs involved in cell proliferation.</text>
</comment>
<name>A0AAD9GH48_BABDI</name>
<keyword evidence="9" id="KW-1185">Reference proteome</keyword>
<dbReference type="Proteomes" id="UP001195914">
    <property type="component" value="Unassembled WGS sequence"/>
</dbReference>
<organism evidence="8 9">
    <name type="scientific">Babesia divergens</name>
    <dbReference type="NCBI Taxonomy" id="32595"/>
    <lineage>
        <taxon>Eukaryota</taxon>
        <taxon>Sar</taxon>
        <taxon>Alveolata</taxon>
        <taxon>Apicomplexa</taxon>
        <taxon>Aconoidasida</taxon>
        <taxon>Piroplasmida</taxon>
        <taxon>Babesiidae</taxon>
        <taxon>Babesia</taxon>
    </lineage>
</organism>
<evidence type="ECO:0000256" key="3">
    <source>
        <dbReference type="ARBA" id="ARBA00022884"/>
    </source>
</evidence>
<comment type="similarity">
    <text evidence="5 6">Belongs to the eIF-3 subunit B family.</text>
</comment>
<dbReference type="GO" id="GO:0001732">
    <property type="term" value="P:formation of cytoplasmic translation initiation complex"/>
    <property type="evidence" value="ECO:0007669"/>
    <property type="project" value="UniProtKB-UniRule"/>
</dbReference>
<dbReference type="InterPro" id="IPR035979">
    <property type="entry name" value="RBD_domain_sf"/>
</dbReference>
<dbReference type="PANTHER" id="PTHR14068:SF0">
    <property type="entry name" value="EUKARYOTIC TRANSLATION INITIATION FACTOR 3 SUBUNIT B"/>
    <property type="match status" value="1"/>
</dbReference>
<keyword evidence="2 5" id="KW-0396">Initiation factor</keyword>
<keyword evidence="1 5" id="KW-0963">Cytoplasm</keyword>
<dbReference type="SUPFAM" id="SSF82171">
    <property type="entry name" value="DPP6 N-terminal domain-like"/>
    <property type="match status" value="1"/>
</dbReference>
<dbReference type="GO" id="GO:0003743">
    <property type="term" value="F:translation initiation factor activity"/>
    <property type="evidence" value="ECO:0007669"/>
    <property type="project" value="UniProtKB-UniRule"/>
</dbReference>
<reference evidence="8" key="2">
    <citation type="submission" date="2021-05" db="EMBL/GenBank/DDBJ databases">
        <authorList>
            <person name="Pain A."/>
        </authorList>
    </citation>
    <scope>NUCLEOTIDE SEQUENCE</scope>
    <source>
        <strain evidence="8">1802A</strain>
    </source>
</reference>
<evidence type="ECO:0000256" key="2">
    <source>
        <dbReference type="ARBA" id="ARBA00022540"/>
    </source>
</evidence>
<comment type="subunit">
    <text evidence="5 6">Component of the eukaryotic translation initiation factor 3 (eIF-3) complex.</text>
</comment>
<evidence type="ECO:0000313" key="8">
    <source>
        <dbReference type="EMBL" id="KAK1938357.1"/>
    </source>
</evidence>
<dbReference type="GO" id="GO:0016282">
    <property type="term" value="C:eukaryotic 43S preinitiation complex"/>
    <property type="evidence" value="ECO:0007669"/>
    <property type="project" value="UniProtKB-UniRule"/>
</dbReference>
<dbReference type="AlphaFoldDB" id="A0AAD9GH48"/>
<comment type="caution">
    <text evidence="8">The sequence shown here is derived from an EMBL/GenBank/DDBJ whole genome shotgun (WGS) entry which is preliminary data.</text>
</comment>
<proteinExistence type="inferred from homology"/>
<reference evidence="8" key="1">
    <citation type="journal article" date="2014" name="Nucleic Acids Res.">
        <title>The evolutionary dynamics of variant antigen genes in Babesia reveal a history of genomic innovation underlying host-parasite interaction.</title>
        <authorList>
            <person name="Jackson A.P."/>
            <person name="Otto T.D."/>
            <person name="Darby A."/>
            <person name="Ramaprasad A."/>
            <person name="Xia D."/>
            <person name="Echaide I.E."/>
            <person name="Farber M."/>
            <person name="Gahlot S."/>
            <person name="Gamble J."/>
            <person name="Gupta D."/>
            <person name="Gupta Y."/>
            <person name="Jackson L."/>
            <person name="Malandrin L."/>
            <person name="Malas T.B."/>
            <person name="Moussa E."/>
            <person name="Nair M."/>
            <person name="Reid A.J."/>
            <person name="Sanders M."/>
            <person name="Sharma J."/>
            <person name="Tracey A."/>
            <person name="Quail M.A."/>
            <person name="Weir W."/>
            <person name="Wastling J.M."/>
            <person name="Hall N."/>
            <person name="Willadsen P."/>
            <person name="Lingelbach K."/>
            <person name="Shiels B."/>
            <person name="Tait A."/>
            <person name="Berriman M."/>
            <person name="Allred D.R."/>
            <person name="Pain A."/>
        </authorList>
    </citation>
    <scope>NUCLEOTIDE SEQUENCE</scope>
    <source>
        <strain evidence="8">1802A</strain>
    </source>
</reference>
<dbReference type="PANTHER" id="PTHR14068">
    <property type="entry name" value="EUKARYOTIC TRANSLATION INITIATION FACTOR 3 EIF3 -RELATED"/>
    <property type="match status" value="1"/>
</dbReference>
<evidence type="ECO:0000256" key="1">
    <source>
        <dbReference type="ARBA" id="ARBA00022490"/>
    </source>
</evidence>
<protein>
    <recommendedName>
        <fullName evidence="5 6">Eukaryotic translation initiation factor 3 subunit B</fullName>
        <shortName evidence="5 6">eIF3b</shortName>
    </recommendedName>
    <alternativeName>
        <fullName evidence="5">Eukaryotic translation initiation factor 3 subunit 9</fullName>
    </alternativeName>
</protein>
<evidence type="ECO:0000256" key="6">
    <source>
        <dbReference type="PIRNR" id="PIRNR036424"/>
    </source>
</evidence>
<dbReference type="PROSITE" id="PS50102">
    <property type="entry name" value="RRM"/>
    <property type="match status" value="1"/>
</dbReference>
<dbReference type="Gene3D" id="3.30.70.330">
    <property type="match status" value="1"/>
</dbReference>
<sequence length="732" mass="85212">MVIITKSDLTQKDLDSGLMEWLSDHDESKDQEEIARYTENEAPITLSTLFKSTVFAAGLPIVASEKFDRLCEVFRRILDKEFDKKKCDLQKNYKIEMPRDDKDSTVGVAFLTFANHFEAQRALRHINKLKLDVSHTLRAVMVDDFDLIVSDGANCVPAPKSVGFTREDIRSWWFEGERMREQYVIRYADQTEIHWFDPIESEPSLIYSGERERAEGKRVWTDQKVEWSPNGSYLVFYRRPGIALYGGPNFELKIRFEHRNVQQVSFSPGEEYLLTWDGTSGQEKHENSICIWHVITGELLATFPTPEMSPKGGDFPHFLWNHNGQYIARLNKCADGNEILVYKLPEMVLISDAEGNPAPLKYGAEKFDWSPTDDILSVVIPGTPDTPARLMLIDIPSRRELSARNVYNVCGTEMHWHPRGDCFCLRTTICKKTGKKGRKQFTQLEIFRLRERDVPVDTIKIEDATVRKLVWEEGGNKRFALVVKNEEMSTFSIRFYRVSDEGTARDTVWVTTLDTQPQMNHMQWSPCGNYFVLACLGSEGTLLFCNLTDNDKVEVLFKDEHFMMNMVKWSSCGRYLATCVNVPMPSHSTVSSSDTFRYSAEAGFCIWTFQGRRLCVSRKENFYSFEFRPTPPPLIGIKEIENIKKNMKEYSRKYDLMDEKAREIYHAQYMAKRKEAKEIFLKEATVLLEWLSKQELYWEFKKGWDDFFDQRNWEVTEDVFEEVIEVKEEVLD</sequence>
<dbReference type="InterPro" id="IPR012677">
    <property type="entry name" value="Nucleotide-bd_a/b_plait_sf"/>
</dbReference>
<comment type="subcellular location">
    <subcellularLocation>
        <location evidence="5 6">Cytoplasm</location>
    </subcellularLocation>
</comment>
<dbReference type="InterPro" id="IPR000504">
    <property type="entry name" value="RRM_dom"/>
</dbReference>
<dbReference type="PIRSF" id="PIRSF036424">
    <property type="entry name" value="eIF3b"/>
    <property type="match status" value="1"/>
</dbReference>
<accession>A0AAD9GH48</accession>
<dbReference type="InterPro" id="IPR015943">
    <property type="entry name" value="WD40/YVTN_repeat-like_dom_sf"/>
</dbReference>
<evidence type="ECO:0000256" key="5">
    <source>
        <dbReference type="HAMAP-Rule" id="MF_03001"/>
    </source>
</evidence>
<dbReference type="InterPro" id="IPR013979">
    <property type="entry name" value="TIF_beta_prop-like"/>
</dbReference>
<dbReference type="InterPro" id="IPR011400">
    <property type="entry name" value="EIF3B"/>
</dbReference>
<evidence type="ECO:0000256" key="4">
    <source>
        <dbReference type="ARBA" id="ARBA00022917"/>
    </source>
</evidence>
<keyword evidence="3 5" id="KW-0694">RNA-binding</keyword>
<dbReference type="GO" id="GO:0031369">
    <property type="term" value="F:translation initiation factor binding"/>
    <property type="evidence" value="ECO:0007669"/>
    <property type="project" value="InterPro"/>
</dbReference>
<gene>
    <name evidence="8" type="ORF">X943_000554</name>
</gene>
<dbReference type="GO" id="GO:0003723">
    <property type="term" value="F:RNA binding"/>
    <property type="evidence" value="ECO:0007669"/>
    <property type="project" value="UniProtKB-UniRule"/>
</dbReference>
<dbReference type="HAMAP" id="MF_03001">
    <property type="entry name" value="eIF3b"/>
    <property type="match status" value="1"/>
</dbReference>